<name>A0ABS8D9I3_9NEIS</name>
<dbReference type="InterPro" id="IPR003695">
    <property type="entry name" value="Ppx_GppA_N"/>
</dbReference>
<protein>
    <submittedName>
        <fullName evidence="2">Ppx/GppA family phosphatase</fullName>
    </submittedName>
</protein>
<proteinExistence type="predicted"/>
<dbReference type="EMBL" id="JAJBZT010000010">
    <property type="protein sequence ID" value="MCB6184881.1"/>
    <property type="molecule type" value="Genomic_DNA"/>
</dbReference>
<dbReference type="PANTHER" id="PTHR30005:SF0">
    <property type="entry name" value="RETROGRADE REGULATION PROTEIN 2"/>
    <property type="match status" value="1"/>
</dbReference>
<organism evidence="2 3">
    <name type="scientific">Leeia speluncae</name>
    <dbReference type="NCBI Taxonomy" id="2884804"/>
    <lineage>
        <taxon>Bacteria</taxon>
        <taxon>Pseudomonadati</taxon>
        <taxon>Pseudomonadota</taxon>
        <taxon>Betaproteobacteria</taxon>
        <taxon>Neisseriales</taxon>
        <taxon>Leeiaceae</taxon>
        <taxon>Leeia</taxon>
    </lineage>
</organism>
<feature type="domain" description="Ppx/GppA phosphatase N-terminal" evidence="1">
    <location>
        <begin position="33"/>
        <end position="307"/>
    </location>
</feature>
<comment type="caution">
    <text evidence="2">The sequence shown here is derived from an EMBL/GenBank/DDBJ whole genome shotgun (WGS) entry which is preliminary data.</text>
</comment>
<gene>
    <name evidence="2" type="ORF">LIN78_15135</name>
</gene>
<reference evidence="2" key="1">
    <citation type="submission" date="2021-10" db="EMBL/GenBank/DDBJ databases">
        <title>The complete genome sequence of Leeia sp. TBRC 13508.</title>
        <authorList>
            <person name="Charoenyingcharoen P."/>
            <person name="Yukphan P."/>
        </authorList>
    </citation>
    <scope>NUCLEOTIDE SEQUENCE</scope>
    <source>
        <strain evidence="2">TBRC 13508</strain>
    </source>
</reference>
<dbReference type="Pfam" id="PF02541">
    <property type="entry name" value="Ppx-GppA"/>
    <property type="match status" value="1"/>
</dbReference>
<evidence type="ECO:0000313" key="3">
    <source>
        <dbReference type="Proteomes" id="UP001165395"/>
    </source>
</evidence>
<keyword evidence="3" id="KW-1185">Reference proteome</keyword>
<dbReference type="PANTHER" id="PTHR30005">
    <property type="entry name" value="EXOPOLYPHOSPHATASE"/>
    <property type="match status" value="1"/>
</dbReference>
<dbReference type="InterPro" id="IPR043129">
    <property type="entry name" value="ATPase_NBD"/>
</dbReference>
<evidence type="ECO:0000259" key="1">
    <source>
        <dbReference type="Pfam" id="PF02541"/>
    </source>
</evidence>
<evidence type="ECO:0000313" key="2">
    <source>
        <dbReference type="EMBL" id="MCB6184881.1"/>
    </source>
</evidence>
<dbReference type="SUPFAM" id="SSF53067">
    <property type="entry name" value="Actin-like ATPase domain"/>
    <property type="match status" value="2"/>
</dbReference>
<dbReference type="Gene3D" id="3.30.420.150">
    <property type="entry name" value="Exopolyphosphatase. Domain 2"/>
    <property type="match status" value="1"/>
</dbReference>
<dbReference type="InterPro" id="IPR050273">
    <property type="entry name" value="GppA/Ppx_hydrolase"/>
</dbReference>
<dbReference type="CDD" id="cd24053">
    <property type="entry name" value="ASKHA_NBD_EcPPX-GppA-like"/>
    <property type="match status" value="1"/>
</dbReference>
<dbReference type="Gene3D" id="3.30.420.40">
    <property type="match status" value="1"/>
</dbReference>
<dbReference type="Proteomes" id="UP001165395">
    <property type="component" value="Unassembled WGS sequence"/>
</dbReference>
<sequence>MPSDHQLFAAIDLGSNAFRMTIGKHPANTTEKIVTLETLREPVRLAEGLQNNHLNEKALSRAWEALERFGKRINGFQQHRVKAVATNTVRIAENAAHFLKSAEDKLGFKIKVISGQEEARLVYSGVCHAMPELPEKKLVVDIGGGSTEIITGKGDMPFLIDSFPMGSGSFSPLFFPQGKISSSALQEAEWQASLILAPMVEHYRSHDWEIAIGSSGTSRALAKVLKALELNPKGKTGITHEGLLRLSLYLLNTGKIDRQIQQMLPLGRSDILPAGLAIMLAVFKTLGIEEMIPSPPGLRMGLIHHLIHDKPVHELPRRH</sequence>
<accession>A0ABS8D9I3</accession>
<dbReference type="RefSeq" id="WP_227181700.1">
    <property type="nucleotide sequence ID" value="NZ_JAJBZT010000010.1"/>
</dbReference>